<protein>
    <submittedName>
        <fullName evidence="3">Uncharacterized protein</fullName>
    </submittedName>
</protein>
<evidence type="ECO:0000256" key="2">
    <source>
        <dbReference type="SAM" id="MobiDB-lite"/>
    </source>
</evidence>
<proteinExistence type="predicted"/>
<evidence type="ECO:0000313" key="3">
    <source>
        <dbReference type="EMBL" id="PIO22899.1"/>
    </source>
</evidence>
<feature type="region of interest" description="Disordered" evidence="2">
    <location>
        <begin position="27"/>
        <end position="61"/>
    </location>
</feature>
<dbReference type="EMBL" id="KV972409">
    <property type="protein sequence ID" value="PIO22899.1"/>
    <property type="molecule type" value="Genomic_DNA"/>
</dbReference>
<dbReference type="Proteomes" id="UP000228934">
    <property type="component" value="Unassembled WGS sequence"/>
</dbReference>
<accession>A0A2G9R4W1</accession>
<name>A0A2G9R4W1_AQUCT</name>
<sequence>MFHIPISAIKYLCAKYTYFCSHRGEKTRRTPLTRGDQGPPTSGRRENPPNPTRGGGGRRCRIVTTTGDRDVVEEGYFNSESAQILIGKIMGCNRDLENIKQNISDVQNKMKNIIDVFRENLKHPEIPKFLLVFFYD</sequence>
<evidence type="ECO:0000313" key="4">
    <source>
        <dbReference type="Proteomes" id="UP000228934"/>
    </source>
</evidence>
<dbReference type="AlphaFoldDB" id="A0A2G9R4W1"/>
<gene>
    <name evidence="3" type="ORF">AB205_0099520</name>
</gene>
<reference evidence="4" key="1">
    <citation type="journal article" date="2017" name="Nat. Commun.">
        <title>The North American bullfrog draft genome provides insight into hormonal regulation of long noncoding RNA.</title>
        <authorList>
            <person name="Hammond S.A."/>
            <person name="Warren R.L."/>
            <person name="Vandervalk B.P."/>
            <person name="Kucuk E."/>
            <person name="Khan H."/>
            <person name="Gibb E.A."/>
            <person name="Pandoh P."/>
            <person name="Kirk H."/>
            <person name="Zhao Y."/>
            <person name="Jones M."/>
            <person name="Mungall A.J."/>
            <person name="Coope R."/>
            <person name="Pleasance S."/>
            <person name="Moore R.A."/>
            <person name="Holt R.A."/>
            <person name="Round J.M."/>
            <person name="Ohora S."/>
            <person name="Walle B.V."/>
            <person name="Veldhoen N."/>
            <person name="Helbing C.C."/>
            <person name="Birol I."/>
        </authorList>
    </citation>
    <scope>NUCLEOTIDE SEQUENCE [LARGE SCALE GENOMIC DNA]</scope>
</reference>
<keyword evidence="4" id="KW-1185">Reference proteome</keyword>
<keyword evidence="1" id="KW-0175">Coiled coil</keyword>
<feature type="coiled-coil region" evidence="1">
    <location>
        <begin position="89"/>
        <end position="116"/>
    </location>
</feature>
<evidence type="ECO:0000256" key="1">
    <source>
        <dbReference type="SAM" id="Coils"/>
    </source>
</evidence>
<organism evidence="3 4">
    <name type="scientific">Aquarana catesbeiana</name>
    <name type="common">American bullfrog</name>
    <name type="synonym">Rana catesbeiana</name>
    <dbReference type="NCBI Taxonomy" id="8400"/>
    <lineage>
        <taxon>Eukaryota</taxon>
        <taxon>Metazoa</taxon>
        <taxon>Chordata</taxon>
        <taxon>Craniata</taxon>
        <taxon>Vertebrata</taxon>
        <taxon>Euteleostomi</taxon>
        <taxon>Amphibia</taxon>
        <taxon>Batrachia</taxon>
        <taxon>Anura</taxon>
        <taxon>Neobatrachia</taxon>
        <taxon>Ranoidea</taxon>
        <taxon>Ranidae</taxon>
        <taxon>Aquarana</taxon>
    </lineage>
</organism>